<protein>
    <recommendedName>
        <fullName evidence="3">IMS import disulfide relay-system CHCH-CHCH-like Cx9C domain-containing protein</fullName>
    </recommendedName>
</protein>
<dbReference type="Gene3D" id="1.10.287.2900">
    <property type="match status" value="1"/>
</dbReference>
<evidence type="ECO:0000313" key="2">
    <source>
        <dbReference type="Proteomes" id="UP001152759"/>
    </source>
</evidence>
<keyword evidence="2" id="KW-1185">Reference proteome</keyword>
<dbReference type="GO" id="GO:0032981">
    <property type="term" value="P:mitochondrial respiratory chain complex I assembly"/>
    <property type="evidence" value="ECO:0007669"/>
    <property type="project" value="InterPro"/>
</dbReference>
<dbReference type="Proteomes" id="UP001152759">
    <property type="component" value="Chromosome 1"/>
</dbReference>
<organism evidence="1 2">
    <name type="scientific">Bemisia tabaci</name>
    <name type="common">Sweetpotato whitefly</name>
    <name type="synonym">Aleurodes tabaci</name>
    <dbReference type="NCBI Taxonomy" id="7038"/>
    <lineage>
        <taxon>Eukaryota</taxon>
        <taxon>Metazoa</taxon>
        <taxon>Ecdysozoa</taxon>
        <taxon>Arthropoda</taxon>
        <taxon>Hexapoda</taxon>
        <taxon>Insecta</taxon>
        <taxon>Pterygota</taxon>
        <taxon>Neoptera</taxon>
        <taxon>Paraneoptera</taxon>
        <taxon>Hemiptera</taxon>
        <taxon>Sternorrhyncha</taxon>
        <taxon>Aleyrodoidea</taxon>
        <taxon>Aleyrodidae</taxon>
        <taxon>Aleyrodinae</taxon>
        <taxon>Bemisia</taxon>
    </lineage>
</organism>
<dbReference type="EMBL" id="OU963862">
    <property type="protein sequence ID" value="CAH0382529.1"/>
    <property type="molecule type" value="Genomic_DNA"/>
</dbReference>
<proteinExistence type="predicted"/>
<dbReference type="PANTHER" id="PTHR34561:SF1">
    <property type="entry name" value="NADH DEHYDROGENASE [UBIQUINONE] 1 ALPHA SUBCOMPLEX ASSEMBLY FACTOR 8"/>
    <property type="match status" value="1"/>
</dbReference>
<gene>
    <name evidence="1" type="ORF">BEMITA_LOCUS2067</name>
</gene>
<accession>A0A9P0A2A1</accession>
<evidence type="ECO:0000313" key="1">
    <source>
        <dbReference type="EMBL" id="CAH0382529.1"/>
    </source>
</evidence>
<evidence type="ECO:0008006" key="3">
    <source>
        <dbReference type="Google" id="ProtNLM"/>
    </source>
</evidence>
<dbReference type="GO" id="GO:0005739">
    <property type="term" value="C:mitochondrion"/>
    <property type="evidence" value="ECO:0007669"/>
    <property type="project" value="InterPro"/>
</dbReference>
<reference evidence="1" key="1">
    <citation type="submission" date="2021-12" db="EMBL/GenBank/DDBJ databases">
        <authorList>
            <person name="King R."/>
        </authorList>
    </citation>
    <scope>NUCLEOTIDE SEQUENCE</scope>
</reference>
<sequence>MDVIKTAKDRLRKYPKFLSQCGTESMQYAQCVLKNEDELKKNICAAEFDKLKQCLRNAAMKGGTRL</sequence>
<dbReference type="KEGG" id="btab:109031662"/>
<dbReference type="AlphaFoldDB" id="A0A9P0A2A1"/>
<dbReference type="InterPro" id="IPR034595">
    <property type="entry name" value="NDUFAF8"/>
</dbReference>
<dbReference type="PANTHER" id="PTHR34561">
    <property type="entry name" value="NADH DEHYDROGENASE [UBIQUINONE] 1 ALPHA SUBCOMPLEX ASSEMBLY FACTOR 8"/>
    <property type="match status" value="1"/>
</dbReference>
<name>A0A9P0A2A1_BEMTA</name>